<dbReference type="Gene3D" id="1.10.1790.10">
    <property type="entry name" value="PRD domain"/>
    <property type="match status" value="2"/>
</dbReference>
<dbReference type="InterPro" id="IPR011608">
    <property type="entry name" value="PRD"/>
</dbReference>
<feature type="domain" description="PRD" evidence="5">
    <location>
        <begin position="307"/>
        <end position="414"/>
    </location>
</feature>
<feature type="domain" description="PRD" evidence="5">
    <location>
        <begin position="196"/>
        <end position="301"/>
    </location>
</feature>
<dbReference type="InterPro" id="IPR002178">
    <property type="entry name" value="PTS_EIIA_type-2_dom"/>
</dbReference>
<sequence>MVLDNRRAHLLSIIKDSQNPVPTDELVRQMNVSQRTIYYDMQQINNWLSSKSLETIQNQHGKGFFLNESVKNVLESEHQLTTDSWYYHYSTEERRLLITVILLTDEQGASMESFMQATQMSRGTVAKDLNHVKEDFKNRGFPITYHKGSGYHIDATEEDKRQLLADTLANVFADSKWSTVRNDIYKLIQSEKAFPAEKMEQQQLVKTLLFQAEKELGLTLTDEMIEMLTIQILIVIKRTNNNQSITVDEEEKIVLQQTRAYEAAKAITEKIEEIWNLTLPDSETCFLAMYLLGSKVQHDDFSQHKRNELAGLEQVVQRMIKDFQSYACVIFQDQEGLERNLITHIKPAYYRLKYGVKIANQLTEQILKNYQDVFHLTKKVIYHLEYFVGQPISDEEIAYITLHFGGWLTKEEKQVETKFRAIIVCENGIGTSNMLKTQLENMIVGMEIVATLSMREYYQFDQPTDVIFSTNYIKPKDIPVIHVPAILTNDDKELVMTRMNELFKGESGLTKVDLALRTIEKYATVHDHNNLKQELTSILEQNSSQVKELRKPMLNELLTHETIRFKDSVGDWEEAIREASAPLLEQQSIQPKYVEAMINNVKELGPYIVIAPKIAIPHARPEAGVERLGMSFLRVKEEVHFSEKEKHRAQLIIVLAAIDNETHLKALAQLTDVLSNEENIDRLIEANESEEVIELINQHVNA</sequence>
<feature type="domain" description="PTS EIIB type-2" evidence="4">
    <location>
        <begin position="419"/>
        <end position="507"/>
    </location>
</feature>
<keyword evidence="7" id="KW-1185">Reference proteome</keyword>
<dbReference type="RefSeq" id="WP_386061554.1">
    <property type="nucleotide sequence ID" value="NZ_JBHTKL010000005.1"/>
</dbReference>
<evidence type="ECO:0000259" key="3">
    <source>
        <dbReference type="PROSITE" id="PS51094"/>
    </source>
</evidence>
<reference evidence="7" key="1">
    <citation type="journal article" date="2019" name="Int. J. Syst. Evol. Microbiol.">
        <title>The Global Catalogue of Microorganisms (GCM) 10K type strain sequencing project: providing services to taxonomists for standard genome sequencing and annotation.</title>
        <authorList>
            <consortium name="The Broad Institute Genomics Platform"/>
            <consortium name="The Broad Institute Genome Sequencing Center for Infectious Disease"/>
            <person name="Wu L."/>
            <person name="Ma J."/>
        </authorList>
    </citation>
    <scope>NUCLEOTIDE SEQUENCE [LARGE SCALE GENOMIC DNA]</scope>
    <source>
        <strain evidence="7">CCUG 56607</strain>
    </source>
</reference>
<evidence type="ECO:0000259" key="5">
    <source>
        <dbReference type="PROSITE" id="PS51372"/>
    </source>
</evidence>
<dbReference type="PANTHER" id="PTHR30185">
    <property type="entry name" value="CRYPTIC BETA-GLUCOSIDE BGL OPERON ANTITERMINATOR"/>
    <property type="match status" value="1"/>
</dbReference>
<dbReference type="Gene3D" id="3.40.50.2300">
    <property type="match status" value="1"/>
</dbReference>
<dbReference type="InterPro" id="IPR050661">
    <property type="entry name" value="BglG_antiterminators"/>
</dbReference>
<protein>
    <submittedName>
        <fullName evidence="6">BglG family transcription antiterminator</fullName>
    </submittedName>
</protein>
<dbReference type="InterPro" id="IPR036095">
    <property type="entry name" value="PTS_EIIB-like_sf"/>
</dbReference>
<organism evidence="6 7">
    <name type="scientific">Thalassobacillus hwangdonensis</name>
    <dbReference type="NCBI Taxonomy" id="546108"/>
    <lineage>
        <taxon>Bacteria</taxon>
        <taxon>Bacillati</taxon>
        <taxon>Bacillota</taxon>
        <taxon>Bacilli</taxon>
        <taxon>Bacillales</taxon>
        <taxon>Bacillaceae</taxon>
        <taxon>Thalassobacillus</taxon>
    </lineage>
</organism>
<dbReference type="PROSITE" id="PS51099">
    <property type="entry name" value="PTS_EIIB_TYPE_2"/>
    <property type="match status" value="1"/>
</dbReference>
<dbReference type="Proteomes" id="UP001596990">
    <property type="component" value="Unassembled WGS sequence"/>
</dbReference>
<evidence type="ECO:0000259" key="4">
    <source>
        <dbReference type="PROSITE" id="PS51099"/>
    </source>
</evidence>
<dbReference type="CDD" id="cd05568">
    <property type="entry name" value="PTS_IIB_bgl_like"/>
    <property type="match status" value="1"/>
</dbReference>
<dbReference type="InterPro" id="IPR013011">
    <property type="entry name" value="PTS_EIIB_2"/>
</dbReference>
<dbReference type="Pfam" id="PF00359">
    <property type="entry name" value="PTS_EIIA_2"/>
    <property type="match status" value="1"/>
</dbReference>
<dbReference type="InterPro" id="IPR036634">
    <property type="entry name" value="PRD_sf"/>
</dbReference>
<evidence type="ECO:0000256" key="2">
    <source>
        <dbReference type="ARBA" id="ARBA00022737"/>
    </source>
</evidence>
<evidence type="ECO:0000313" key="7">
    <source>
        <dbReference type="Proteomes" id="UP001596990"/>
    </source>
</evidence>
<proteinExistence type="predicted"/>
<evidence type="ECO:0000313" key="6">
    <source>
        <dbReference type="EMBL" id="MFD1020268.1"/>
    </source>
</evidence>
<dbReference type="InterPro" id="IPR013196">
    <property type="entry name" value="HTH_11"/>
</dbReference>
<dbReference type="SUPFAM" id="SSF63520">
    <property type="entry name" value="PTS-regulatory domain, PRD"/>
    <property type="match status" value="2"/>
</dbReference>
<dbReference type="Pfam" id="PF00874">
    <property type="entry name" value="PRD"/>
    <property type="match status" value="2"/>
</dbReference>
<dbReference type="Gene3D" id="3.40.930.10">
    <property type="entry name" value="Mannitol-specific EII, Chain A"/>
    <property type="match status" value="1"/>
</dbReference>
<gene>
    <name evidence="6" type="ORF">ACFQ2J_13855</name>
</gene>
<name>A0ABW3L566_9BACI</name>
<dbReference type="PANTHER" id="PTHR30185:SF9">
    <property type="entry name" value="MANNITOL-SPECIFIC PHOSPHOTRANSFERASE ENZYME IIA COMPONENT"/>
    <property type="match status" value="1"/>
</dbReference>
<dbReference type="Pfam" id="PF08279">
    <property type="entry name" value="HTH_11"/>
    <property type="match status" value="1"/>
</dbReference>
<dbReference type="InterPro" id="IPR036388">
    <property type="entry name" value="WH-like_DNA-bd_sf"/>
</dbReference>
<dbReference type="PROSITE" id="PS51372">
    <property type="entry name" value="PRD_2"/>
    <property type="match status" value="2"/>
</dbReference>
<dbReference type="EMBL" id="JBHTKL010000005">
    <property type="protein sequence ID" value="MFD1020268.1"/>
    <property type="molecule type" value="Genomic_DNA"/>
</dbReference>
<dbReference type="PROSITE" id="PS51094">
    <property type="entry name" value="PTS_EIIA_TYPE_2"/>
    <property type="match status" value="1"/>
</dbReference>
<comment type="caution">
    <text evidence="6">The sequence shown here is derived from an EMBL/GenBank/DDBJ whole genome shotgun (WGS) entry which is preliminary data.</text>
</comment>
<dbReference type="SUPFAM" id="SSF52794">
    <property type="entry name" value="PTS system IIB component-like"/>
    <property type="match status" value="1"/>
</dbReference>
<feature type="domain" description="PTS EIIA type-2" evidence="3">
    <location>
        <begin position="556"/>
        <end position="699"/>
    </location>
</feature>
<dbReference type="InterPro" id="IPR036390">
    <property type="entry name" value="WH_DNA-bd_sf"/>
</dbReference>
<keyword evidence="2" id="KW-0677">Repeat</keyword>
<keyword evidence="1" id="KW-0808">Transferase</keyword>
<evidence type="ECO:0000256" key="1">
    <source>
        <dbReference type="ARBA" id="ARBA00022679"/>
    </source>
</evidence>
<dbReference type="SUPFAM" id="SSF55804">
    <property type="entry name" value="Phoshotransferase/anion transport protein"/>
    <property type="match status" value="1"/>
</dbReference>
<dbReference type="PROSITE" id="PS00372">
    <property type="entry name" value="PTS_EIIA_TYPE_2_HIS"/>
    <property type="match status" value="1"/>
</dbReference>
<dbReference type="CDD" id="cd00211">
    <property type="entry name" value="PTS_IIA_fru"/>
    <property type="match status" value="1"/>
</dbReference>
<dbReference type="SUPFAM" id="SSF46785">
    <property type="entry name" value="Winged helix' DNA-binding domain"/>
    <property type="match status" value="1"/>
</dbReference>
<accession>A0ABW3L566</accession>
<dbReference type="InterPro" id="IPR016152">
    <property type="entry name" value="PTrfase/Anion_transptr"/>
</dbReference>
<dbReference type="Gene3D" id="1.10.10.10">
    <property type="entry name" value="Winged helix-like DNA-binding domain superfamily/Winged helix DNA-binding domain"/>
    <property type="match status" value="2"/>
</dbReference>